<feature type="compositionally biased region" description="Polar residues" evidence="1">
    <location>
        <begin position="437"/>
        <end position="447"/>
    </location>
</feature>
<dbReference type="PANTHER" id="PTHR31131">
    <property type="entry name" value="CHROMOSOME 1, WHOLE GENOME SHOTGUN SEQUENCE"/>
    <property type="match status" value="1"/>
</dbReference>
<dbReference type="GO" id="GO:0046394">
    <property type="term" value="P:carboxylic acid biosynthetic process"/>
    <property type="evidence" value="ECO:0007669"/>
    <property type="project" value="UniProtKB-ARBA"/>
</dbReference>
<dbReference type="OrthoDB" id="58529at2759"/>
<dbReference type="RefSeq" id="XP_002481857.1">
    <property type="nucleotide sequence ID" value="XM_002481812.1"/>
</dbReference>
<keyword evidence="4" id="KW-1185">Reference proteome</keyword>
<sequence length="501" mass="54509">MDQSLSLISATVQITDSGLALVHIPLDLYPFFVQPLLRLLYCDIPAINKLAEEEGEDVDRASLTPFNLGFINFSVTPVECSVVCSRQLAERFFTPLATKFNKLASSNQKVWISDDDFIAMQVEGQGLDAGRRVLELTGPLALAGISIFFISTYFSDYILVPARSKDQVIHTLSSQGFTFETDSDQFVNNFNIQSPPTPGLQSSIHISPPSTPPPSTVNELQTRTFEFLRKNRIIPRVDQTVQLVQCSAHHRDGDTESSAAILRNALTTALLVDHPRFLSLTLTSADPAASLLLEKRLLPRFTLDPSMHSDDEESSILLGSKEDILIPITLDLRDVPIDATGIVCGVAGRLADATGHNRDPFPGAAMSIVSSPANESKRFSFGSANIDDLQLSDSVSSLAPSTSSATGLKVPEYTSDIPPPGIEAYHPAVYDRRPSHDANSTTKSTSIPHHRLEPEQYGDAVEISFLSTARAGTVLVWEREINLAVQALDAEKAQPAPTDAE</sequence>
<accession>B8MBK1</accession>
<evidence type="ECO:0000313" key="3">
    <source>
        <dbReference type="EMBL" id="EED17865.1"/>
    </source>
</evidence>
<dbReference type="EMBL" id="EQ962655">
    <property type="protein sequence ID" value="EED17865.1"/>
    <property type="molecule type" value="Genomic_DNA"/>
</dbReference>
<evidence type="ECO:0000256" key="1">
    <source>
        <dbReference type="SAM" id="MobiDB-lite"/>
    </source>
</evidence>
<proteinExistence type="predicted"/>
<evidence type="ECO:0000259" key="2">
    <source>
        <dbReference type="Pfam" id="PF13840"/>
    </source>
</evidence>
<protein>
    <recommendedName>
        <fullName evidence="2">CASTOR ACT domain-containing protein</fullName>
    </recommendedName>
</protein>
<dbReference type="GO" id="GO:0006520">
    <property type="term" value="P:amino acid metabolic process"/>
    <property type="evidence" value="ECO:0007669"/>
    <property type="project" value="UniProtKB-ARBA"/>
</dbReference>
<dbReference type="SUPFAM" id="SSF55021">
    <property type="entry name" value="ACT-like"/>
    <property type="match status" value="1"/>
</dbReference>
<dbReference type="VEuPathDB" id="FungiDB:TSTA_116550"/>
<dbReference type="InterPro" id="IPR045865">
    <property type="entry name" value="ACT-like_dom_sf"/>
</dbReference>
<feature type="domain" description="CASTOR ACT" evidence="2">
    <location>
        <begin position="113"/>
        <end position="173"/>
    </location>
</feature>
<dbReference type="Proteomes" id="UP000001745">
    <property type="component" value="Unassembled WGS sequence"/>
</dbReference>
<dbReference type="PANTHER" id="PTHR31131:SF6">
    <property type="entry name" value="CASTOR ACT DOMAIN-CONTAINING PROTEIN"/>
    <property type="match status" value="1"/>
</dbReference>
<dbReference type="GeneID" id="8102047"/>
<organism evidence="3 4">
    <name type="scientific">Talaromyces stipitatus (strain ATCC 10500 / CBS 375.48 / QM 6759 / NRRL 1006)</name>
    <name type="common">Penicillium stipitatum</name>
    <dbReference type="NCBI Taxonomy" id="441959"/>
    <lineage>
        <taxon>Eukaryota</taxon>
        <taxon>Fungi</taxon>
        <taxon>Dikarya</taxon>
        <taxon>Ascomycota</taxon>
        <taxon>Pezizomycotina</taxon>
        <taxon>Eurotiomycetes</taxon>
        <taxon>Eurotiomycetidae</taxon>
        <taxon>Eurotiales</taxon>
        <taxon>Trichocomaceae</taxon>
        <taxon>Talaromyces</taxon>
        <taxon>Talaromyces sect. Talaromyces</taxon>
    </lineage>
</organism>
<dbReference type="InterPro" id="IPR027795">
    <property type="entry name" value="CASTOR_ACT_dom"/>
</dbReference>
<feature type="region of interest" description="Disordered" evidence="1">
    <location>
        <begin position="433"/>
        <end position="453"/>
    </location>
</feature>
<dbReference type="PhylomeDB" id="B8MBK1"/>
<dbReference type="InParanoid" id="B8MBK1"/>
<gene>
    <name evidence="3" type="ORF">TSTA_116550</name>
</gene>
<dbReference type="Pfam" id="PF13840">
    <property type="entry name" value="ACT_7"/>
    <property type="match status" value="1"/>
</dbReference>
<dbReference type="eggNOG" id="ENOG502RXBJ">
    <property type="taxonomic scope" value="Eukaryota"/>
</dbReference>
<dbReference type="AlphaFoldDB" id="B8MBK1"/>
<reference evidence="4" key="1">
    <citation type="journal article" date="2015" name="Genome Announc.">
        <title>Genome sequence of the AIDS-associated pathogen Penicillium marneffei (ATCC18224) and its near taxonomic relative Talaromyces stipitatus (ATCC10500).</title>
        <authorList>
            <person name="Nierman W.C."/>
            <person name="Fedorova-Abrams N.D."/>
            <person name="Andrianopoulos A."/>
        </authorList>
    </citation>
    <scope>NUCLEOTIDE SEQUENCE [LARGE SCALE GENOMIC DNA]</scope>
    <source>
        <strain evidence="4">ATCC 10500 / CBS 375.48 / QM 6759 / NRRL 1006</strain>
    </source>
</reference>
<evidence type="ECO:0000313" key="4">
    <source>
        <dbReference type="Proteomes" id="UP000001745"/>
    </source>
</evidence>
<name>B8MBK1_TALSN</name>
<dbReference type="OMA" id="CPRQLAN"/>
<dbReference type="Gene3D" id="3.30.2130.10">
    <property type="entry name" value="VC0802-like"/>
    <property type="match status" value="1"/>
</dbReference>
<dbReference type="HOGENOM" id="CLU_036623_0_0_1"/>
<dbReference type="InterPro" id="IPR051719">
    <property type="entry name" value="CASTOR_mTORC1"/>
</dbReference>